<dbReference type="InterPro" id="IPR016181">
    <property type="entry name" value="Acyl_CoA_acyltransferase"/>
</dbReference>
<dbReference type="AlphaFoldDB" id="A0A1G9CTM0"/>
<reference evidence="9" key="1">
    <citation type="submission" date="2016-10" db="EMBL/GenBank/DDBJ databases">
        <authorList>
            <person name="Varghese N."/>
            <person name="Submissions S."/>
        </authorList>
    </citation>
    <scope>NUCLEOTIDE SEQUENCE [LARGE SCALE GENOMIC DNA]</scope>
    <source>
        <strain evidence="9">CGMCC 1.7655</strain>
    </source>
</reference>
<dbReference type="PANTHER" id="PTHR39322">
    <property type="entry name" value="ACYL-HOMOSERINE-LACTONE SYNTHASE"/>
    <property type="match status" value="1"/>
</dbReference>
<dbReference type="InterPro" id="IPR018311">
    <property type="entry name" value="Autoind_synth_CS"/>
</dbReference>
<dbReference type="EC" id="2.3.1.184" evidence="1"/>
<evidence type="ECO:0000313" key="9">
    <source>
        <dbReference type="Proteomes" id="UP000199555"/>
    </source>
</evidence>
<gene>
    <name evidence="8" type="ORF">SAMN04487971_101332</name>
</gene>
<evidence type="ECO:0000313" key="8">
    <source>
        <dbReference type="EMBL" id="SDK55002.1"/>
    </source>
</evidence>
<dbReference type="SUPFAM" id="SSF55729">
    <property type="entry name" value="Acyl-CoA N-acyltransferases (Nat)"/>
    <property type="match status" value="1"/>
</dbReference>
<evidence type="ECO:0000256" key="3">
    <source>
        <dbReference type="ARBA" id="ARBA00022679"/>
    </source>
</evidence>
<dbReference type="PROSITE" id="PS00949">
    <property type="entry name" value="AUTOINDUCER_SYNTH_1"/>
    <property type="match status" value="1"/>
</dbReference>
<name>A0A1G9CTM0_9RHOB</name>
<dbReference type="PANTHER" id="PTHR39322:SF1">
    <property type="entry name" value="ISOVALERYL-HOMOSERINE LACTONE SYNTHASE"/>
    <property type="match status" value="1"/>
</dbReference>
<dbReference type="InterPro" id="IPR001690">
    <property type="entry name" value="Autoind_synthase"/>
</dbReference>
<dbReference type="GO" id="GO:0007165">
    <property type="term" value="P:signal transduction"/>
    <property type="evidence" value="ECO:0007669"/>
    <property type="project" value="TreeGrafter"/>
</dbReference>
<evidence type="ECO:0000256" key="7">
    <source>
        <dbReference type="PROSITE-ProRule" id="PRU00533"/>
    </source>
</evidence>
<proteinExistence type="inferred from homology"/>
<dbReference type="OrthoDB" id="6169313at2"/>
<keyword evidence="3" id="KW-0808">Transferase</keyword>
<dbReference type="GO" id="GO:0009372">
    <property type="term" value="P:quorum sensing"/>
    <property type="evidence" value="ECO:0007669"/>
    <property type="project" value="UniProtKB-UniRule"/>
</dbReference>
<dbReference type="Proteomes" id="UP000199555">
    <property type="component" value="Unassembled WGS sequence"/>
</dbReference>
<protein>
    <recommendedName>
        <fullName evidence="1">acyl-homoserine-lactone synthase</fullName>
        <ecNumber evidence="1">2.3.1.184</ecNumber>
    </recommendedName>
</protein>
<dbReference type="RefSeq" id="WP_090751987.1">
    <property type="nucleotide sequence ID" value="NZ_FNGE01000001.1"/>
</dbReference>
<dbReference type="Gene3D" id="3.40.630.30">
    <property type="match status" value="1"/>
</dbReference>
<dbReference type="EMBL" id="FNGE01000001">
    <property type="protein sequence ID" value="SDK55002.1"/>
    <property type="molecule type" value="Genomic_DNA"/>
</dbReference>
<evidence type="ECO:0000256" key="5">
    <source>
        <dbReference type="ARBA" id="ARBA00022929"/>
    </source>
</evidence>
<keyword evidence="5 7" id="KW-0071">Autoinducer synthesis</keyword>
<dbReference type="GO" id="GO:0061579">
    <property type="term" value="F:N-acyl homoserine lactone synthase activity"/>
    <property type="evidence" value="ECO:0007669"/>
    <property type="project" value="UniProtKB-EC"/>
</dbReference>
<keyword evidence="4" id="KW-0949">S-adenosyl-L-methionine</keyword>
<keyword evidence="2 7" id="KW-0673">Quorum sensing</keyword>
<dbReference type="Pfam" id="PF00765">
    <property type="entry name" value="Autoind_synth"/>
    <property type="match status" value="1"/>
</dbReference>
<evidence type="ECO:0000256" key="6">
    <source>
        <dbReference type="ARBA" id="ARBA00048576"/>
    </source>
</evidence>
<evidence type="ECO:0000256" key="1">
    <source>
        <dbReference type="ARBA" id="ARBA00012340"/>
    </source>
</evidence>
<keyword evidence="9" id="KW-1185">Reference proteome</keyword>
<accession>A0A1G9CTM0</accession>
<comment type="similarity">
    <text evidence="7">Belongs to the autoinducer synthase family.</text>
</comment>
<dbReference type="STRING" id="525640.SAMN04487971_101332"/>
<evidence type="ECO:0000256" key="4">
    <source>
        <dbReference type="ARBA" id="ARBA00022691"/>
    </source>
</evidence>
<dbReference type="PROSITE" id="PS51187">
    <property type="entry name" value="AUTOINDUCER_SYNTH_2"/>
    <property type="match status" value="1"/>
</dbReference>
<organism evidence="8 9">
    <name type="scientific">Paracoccus chinensis</name>
    <dbReference type="NCBI Taxonomy" id="525640"/>
    <lineage>
        <taxon>Bacteria</taxon>
        <taxon>Pseudomonadati</taxon>
        <taxon>Pseudomonadota</taxon>
        <taxon>Alphaproteobacteria</taxon>
        <taxon>Rhodobacterales</taxon>
        <taxon>Paracoccaceae</taxon>
        <taxon>Paracoccus</taxon>
    </lineage>
</organism>
<comment type="catalytic activity">
    <reaction evidence="6">
        <text>a fatty acyl-[ACP] + S-adenosyl-L-methionine = an N-acyl-L-homoserine lactone + S-methyl-5'-thioadenosine + holo-[ACP] + H(+)</text>
        <dbReference type="Rhea" id="RHEA:10096"/>
        <dbReference type="Rhea" id="RHEA-COMP:9685"/>
        <dbReference type="Rhea" id="RHEA-COMP:14125"/>
        <dbReference type="ChEBI" id="CHEBI:15378"/>
        <dbReference type="ChEBI" id="CHEBI:17509"/>
        <dbReference type="ChEBI" id="CHEBI:55474"/>
        <dbReference type="ChEBI" id="CHEBI:59789"/>
        <dbReference type="ChEBI" id="CHEBI:64479"/>
        <dbReference type="ChEBI" id="CHEBI:138651"/>
        <dbReference type="EC" id="2.3.1.184"/>
    </reaction>
</comment>
<evidence type="ECO:0000256" key="2">
    <source>
        <dbReference type="ARBA" id="ARBA00022654"/>
    </source>
</evidence>
<sequence length="197" mass="22084">MQTTTLSFSNLHNHGELFANLFRARRQSFIVQKNWDLPQADGMEFDQYDTPASRWVAVHDGADQVLGGFRLTPTTAQCGVYSYMIRDAQRGVLGGTIPQDLLYEEAPVDPQVWECTRVFVNHSTPMAIRRKVHMAMAGAMTKTARELGATRLIALTGATWPRWYGRCGLDAEAIGRVMLIEGEENQCVSINLVPKMH</sequence>